<feature type="chain" id="PRO_5046327680" evidence="9">
    <location>
        <begin position="25"/>
        <end position="339"/>
    </location>
</feature>
<evidence type="ECO:0000256" key="6">
    <source>
        <dbReference type="ARBA" id="ARBA00022989"/>
    </source>
</evidence>
<reference evidence="11 12" key="1">
    <citation type="submission" date="2018-08" db="EMBL/GenBank/DDBJ databases">
        <title>Draft genome sequence of Psychrilyobacter sp. strain SD5 isolated from Black Sea water.</title>
        <authorList>
            <person name="Yadav S."/>
            <person name="Villanueva L."/>
            <person name="Damste J.S.S."/>
        </authorList>
    </citation>
    <scope>NUCLEOTIDE SEQUENCE [LARGE SCALE GENOMIC DNA]</scope>
    <source>
        <strain evidence="11 12">SD5</strain>
    </source>
</reference>
<dbReference type="PANTHER" id="PTHR40063:SF1">
    <property type="entry name" value="MEMBRANE PROTEIN"/>
    <property type="match status" value="1"/>
</dbReference>
<feature type="transmembrane region" description="Helical" evidence="8">
    <location>
        <begin position="248"/>
        <end position="274"/>
    </location>
</feature>
<dbReference type="Pfam" id="PF13303">
    <property type="entry name" value="PTS_EIIC_2"/>
    <property type="match status" value="1"/>
</dbReference>
<protein>
    <submittedName>
        <fullName evidence="11">PTS sugar transporter subunit IIC</fullName>
    </submittedName>
</protein>
<feature type="transmembrane region" description="Helical" evidence="8">
    <location>
        <begin position="206"/>
        <end position="227"/>
    </location>
</feature>
<keyword evidence="3" id="KW-1003">Cell membrane</keyword>
<keyword evidence="2" id="KW-0813">Transport</keyword>
<evidence type="ECO:0000256" key="3">
    <source>
        <dbReference type="ARBA" id="ARBA00022475"/>
    </source>
</evidence>
<evidence type="ECO:0000256" key="2">
    <source>
        <dbReference type="ARBA" id="ARBA00022448"/>
    </source>
</evidence>
<sequence>MEMLKGMALLLLALSCFSAFSLKAPNGQKAMSGLANAAVATFLVEALHKFISGNMLGFAFLGNVGNIVGGLGGVASGSLVMLALGINPVFAIAAGLALSGMGILEGFIVGYALSFLVPVIEKYLPEGVDVIVGVLVLAPLGRFIAEAVSPVVTITLNQLGEMILNASNQSPILMGLLLGGLIKVICTSPLSSMALTAILGLTGLPMGIACVACFGGCFANGITFYRLKLGSKSKAISMMLEPLTQADIVTANPVPIFASSFTGGALAGLSAAYFKIVADAPGTASPIPGLLTPFAFNPATNVVLAMVFAMIGGIIGGYLISTIFVSIKAKKESVNMIQA</sequence>
<dbReference type="PROSITE" id="PS51257">
    <property type="entry name" value="PROKAR_LIPOPROTEIN"/>
    <property type="match status" value="1"/>
</dbReference>
<feature type="domain" description="Phosphotransferase system EIIC" evidence="10">
    <location>
        <begin position="29"/>
        <end position="328"/>
    </location>
</feature>
<keyword evidence="6 8" id="KW-1133">Transmembrane helix</keyword>
<evidence type="ECO:0000313" key="11">
    <source>
        <dbReference type="EMBL" id="REI39297.1"/>
    </source>
</evidence>
<organism evidence="11 12">
    <name type="scientific">Psychrilyobacter piezotolerans</name>
    <dbReference type="NCBI Taxonomy" id="2293438"/>
    <lineage>
        <taxon>Bacteria</taxon>
        <taxon>Fusobacteriati</taxon>
        <taxon>Fusobacteriota</taxon>
        <taxon>Fusobacteriia</taxon>
        <taxon>Fusobacteriales</taxon>
        <taxon>Fusobacteriaceae</taxon>
        <taxon>Psychrilyobacter</taxon>
    </lineage>
</organism>
<dbReference type="Proteomes" id="UP000263486">
    <property type="component" value="Unassembled WGS sequence"/>
</dbReference>
<keyword evidence="5 8" id="KW-0812">Transmembrane</keyword>
<accession>A0ABX9KCV9</accession>
<keyword evidence="9" id="KW-0732">Signal</keyword>
<dbReference type="RefSeq" id="WP_114643740.1">
    <property type="nucleotide sequence ID" value="NZ_JAACIO010000050.1"/>
</dbReference>
<evidence type="ECO:0000256" key="7">
    <source>
        <dbReference type="ARBA" id="ARBA00023136"/>
    </source>
</evidence>
<keyword evidence="7 8" id="KW-0472">Membrane</keyword>
<evidence type="ECO:0000259" key="10">
    <source>
        <dbReference type="Pfam" id="PF13303"/>
    </source>
</evidence>
<evidence type="ECO:0000256" key="8">
    <source>
        <dbReference type="SAM" id="Phobius"/>
    </source>
</evidence>
<proteinExistence type="predicted"/>
<dbReference type="InterPro" id="IPR003352">
    <property type="entry name" value="PTS_EIIC"/>
</dbReference>
<feature type="transmembrane region" description="Helical" evidence="8">
    <location>
        <begin position="131"/>
        <end position="156"/>
    </location>
</feature>
<dbReference type="EMBL" id="QUAJ01000053">
    <property type="protein sequence ID" value="REI39297.1"/>
    <property type="molecule type" value="Genomic_DNA"/>
</dbReference>
<name>A0ABX9KCV9_9FUSO</name>
<dbReference type="PANTHER" id="PTHR40063">
    <property type="entry name" value="MEMBRANE PROTEIN-RELATED"/>
    <property type="match status" value="1"/>
</dbReference>
<feature type="transmembrane region" description="Helical" evidence="8">
    <location>
        <begin position="176"/>
        <end position="200"/>
    </location>
</feature>
<gene>
    <name evidence="11" type="ORF">DYH56_15345</name>
</gene>
<evidence type="ECO:0000256" key="9">
    <source>
        <dbReference type="SAM" id="SignalP"/>
    </source>
</evidence>
<feature type="signal peptide" evidence="9">
    <location>
        <begin position="1"/>
        <end position="24"/>
    </location>
</feature>
<evidence type="ECO:0000256" key="1">
    <source>
        <dbReference type="ARBA" id="ARBA00004651"/>
    </source>
</evidence>
<keyword evidence="4 11" id="KW-0762">Sugar transport</keyword>
<feature type="transmembrane region" description="Helical" evidence="8">
    <location>
        <begin position="61"/>
        <end position="82"/>
    </location>
</feature>
<feature type="transmembrane region" description="Helical" evidence="8">
    <location>
        <begin position="302"/>
        <end position="327"/>
    </location>
</feature>
<evidence type="ECO:0000256" key="5">
    <source>
        <dbReference type="ARBA" id="ARBA00022692"/>
    </source>
</evidence>
<comment type="subcellular location">
    <subcellularLocation>
        <location evidence="1">Cell membrane</location>
        <topology evidence="1">Multi-pass membrane protein</topology>
    </subcellularLocation>
</comment>
<keyword evidence="12" id="KW-1185">Reference proteome</keyword>
<evidence type="ECO:0000256" key="4">
    <source>
        <dbReference type="ARBA" id="ARBA00022597"/>
    </source>
</evidence>
<evidence type="ECO:0000313" key="12">
    <source>
        <dbReference type="Proteomes" id="UP000263486"/>
    </source>
</evidence>
<feature type="transmembrane region" description="Helical" evidence="8">
    <location>
        <begin position="89"/>
        <end position="111"/>
    </location>
</feature>
<comment type="caution">
    <text evidence="11">The sequence shown here is derived from an EMBL/GenBank/DDBJ whole genome shotgun (WGS) entry which is preliminary data.</text>
</comment>